<dbReference type="Proteomes" id="UP000433493">
    <property type="component" value="Unassembled WGS sequence"/>
</dbReference>
<keyword evidence="6" id="KW-0811">Translocation</keyword>
<dbReference type="GO" id="GO:0015031">
    <property type="term" value="P:protein transport"/>
    <property type="evidence" value="ECO:0007669"/>
    <property type="project" value="UniProtKB-KW"/>
</dbReference>
<evidence type="ECO:0000256" key="5">
    <source>
        <dbReference type="ARBA" id="ARBA00022989"/>
    </source>
</evidence>
<evidence type="ECO:0000256" key="4">
    <source>
        <dbReference type="ARBA" id="ARBA00022927"/>
    </source>
</evidence>
<comment type="caution">
    <text evidence="8">The sequence shown here is derived from an EMBL/GenBank/DDBJ whole genome shotgun (WGS) entry which is preliminary data.</text>
</comment>
<keyword evidence="9" id="KW-1185">Reference proteome</keyword>
<keyword evidence="3" id="KW-0812">Transmembrane</keyword>
<organism evidence="8 9">
    <name type="scientific">Gulosibacter chungangensis</name>
    <dbReference type="NCBI Taxonomy" id="979746"/>
    <lineage>
        <taxon>Bacteria</taxon>
        <taxon>Bacillati</taxon>
        <taxon>Actinomycetota</taxon>
        <taxon>Actinomycetes</taxon>
        <taxon>Micrococcales</taxon>
        <taxon>Microbacteriaceae</taxon>
        <taxon>Gulosibacter</taxon>
    </lineage>
</organism>
<keyword evidence="7" id="KW-0472">Membrane</keyword>
<evidence type="ECO:0000256" key="1">
    <source>
        <dbReference type="ARBA" id="ARBA00004167"/>
    </source>
</evidence>
<protein>
    <submittedName>
        <fullName evidence="8">Sec-independent protein translocase TatB</fullName>
    </submittedName>
</protein>
<evidence type="ECO:0000256" key="3">
    <source>
        <dbReference type="ARBA" id="ARBA00022692"/>
    </source>
</evidence>
<dbReference type="InterPro" id="IPR003369">
    <property type="entry name" value="TatA/B/E"/>
</dbReference>
<evidence type="ECO:0000256" key="6">
    <source>
        <dbReference type="ARBA" id="ARBA00023010"/>
    </source>
</evidence>
<dbReference type="Gene3D" id="1.20.5.3310">
    <property type="match status" value="1"/>
</dbReference>
<dbReference type="GO" id="GO:0016020">
    <property type="term" value="C:membrane"/>
    <property type="evidence" value="ECO:0007669"/>
    <property type="project" value="UniProtKB-ARBA"/>
</dbReference>
<evidence type="ECO:0000256" key="2">
    <source>
        <dbReference type="ARBA" id="ARBA00022448"/>
    </source>
</evidence>
<dbReference type="EMBL" id="WBKB01000003">
    <property type="protein sequence ID" value="KAB1643446.1"/>
    <property type="molecule type" value="Genomic_DNA"/>
</dbReference>
<evidence type="ECO:0000256" key="7">
    <source>
        <dbReference type="ARBA" id="ARBA00023136"/>
    </source>
</evidence>
<sequence>MMGGLTFEKILVIGIIAVFIFGPDRLPTLAAQLAQLIKRVRGWTEDAKSRVSEELGDDFSEEDWRKLDPRQYDPRRIIRDAWNEADPNATSAANTSAKSIAGVGAGAVAGGTALSATSGSTVSGSSAPAWATKQVDTSAFTPGHAPFDAEAT</sequence>
<evidence type="ECO:0000313" key="9">
    <source>
        <dbReference type="Proteomes" id="UP000433493"/>
    </source>
</evidence>
<proteinExistence type="predicted"/>
<gene>
    <name evidence="8" type="ORF">F8O05_06040</name>
</gene>
<accession>A0A7J5BBG5</accession>
<reference evidence="8 9" key="1">
    <citation type="submission" date="2019-09" db="EMBL/GenBank/DDBJ databases">
        <title>Phylogeny of genus Pseudoclavibacter and closely related genus.</title>
        <authorList>
            <person name="Li Y."/>
        </authorList>
    </citation>
    <scope>NUCLEOTIDE SEQUENCE [LARGE SCALE GENOMIC DNA]</scope>
    <source>
        <strain evidence="8 9">KCTC 13959</strain>
    </source>
</reference>
<comment type="subcellular location">
    <subcellularLocation>
        <location evidence="1">Membrane</location>
        <topology evidence="1">Single-pass membrane protein</topology>
    </subcellularLocation>
</comment>
<keyword evidence="4" id="KW-0653">Protein transport</keyword>
<dbReference type="Pfam" id="PF02416">
    <property type="entry name" value="TatA_B_E"/>
    <property type="match status" value="1"/>
</dbReference>
<keyword evidence="2" id="KW-0813">Transport</keyword>
<dbReference type="AlphaFoldDB" id="A0A7J5BBG5"/>
<dbReference type="OrthoDB" id="3267321at2"/>
<name>A0A7J5BBG5_9MICO</name>
<keyword evidence="5" id="KW-1133">Transmembrane helix</keyword>
<evidence type="ECO:0000313" key="8">
    <source>
        <dbReference type="EMBL" id="KAB1643446.1"/>
    </source>
</evidence>
<dbReference type="PRINTS" id="PR01506">
    <property type="entry name" value="TATBPROTEIN"/>
</dbReference>